<keyword evidence="2" id="KW-0812">Transmembrane</keyword>
<organism evidence="3 4">
    <name type="scientific">Streptomyces fragilis</name>
    <dbReference type="NCBI Taxonomy" id="67301"/>
    <lineage>
        <taxon>Bacteria</taxon>
        <taxon>Bacillati</taxon>
        <taxon>Actinomycetota</taxon>
        <taxon>Actinomycetes</taxon>
        <taxon>Kitasatosporales</taxon>
        <taxon>Streptomycetaceae</taxon>
        <taxon>Streptomyces</taxon>
    </lineage>
</organism>
<sequence>MISVSAPSVTVVLCVLAAGLAATVLGVRLFTRRGSARARARLRRRHPLGDTPTAARRVRRAAIGWTTVGTLLCLVCAALLVVTHDPQKARFEARDPYRSCGDVTLAQGQELGSRAKREIGCLRRAHDRDEGAELKVTALTVEGDPVREYYRVTPHGALEIYTDSTDDPWSDGRWSSSGCDDPDWNPEPSCSR</sequence>
<evidence type="ECO:0000313" key="4">
    <source>
        <dbReference type="Proteomes" id="UP001550850"/>
    </source>
</evidence>
<comment type="caution">
    <text evidence="3">The sequence shown here is derived from an EMBL/GenBank/DDBJ whole genome shotgun (WGS) entry which is preliminary data.</text>
</comment>
<keyword evidence="2" id="KW-1133">Transmembrane helix</keyword>
<dbReference type="EMBL" id="JBEZUR010000005">
    <property type="protein sequence ID" value="MEU3553700.1"/>
    <property type="molecule type" value="Genomic_DNA"/>
</dbReference>
<protein>
    <submittedName>
        <fullName evidence="3">Uncharacterized protein</fullName>
    </submittedName>
</protein>
<keyword evidence="2" id="KW-0472">Membrane</keyword>
<dbReference type="Proteomes" id="UP001550850">
    <property type="component" value="Unassembled WGS sequence"/>
</dbReference>
<evidence type="ECO:0000256" key="1">
    <source>
        <dbReference type="SAM" id="MobiDB-lite"/>
    </source>
</evidence>
<proteinExistence type="predicted"/>
<keyword evidence="4" id="KW-1185">Reference proteome</keyword>
<feature type="transmembrane region" description="Helical" evidence="2">
    <location>
        <begin position="62"/>
        <end position="82"/>
    </location>
</feature>
<accession>A0ABV2YD94</accession>
<reference evidence="3 4" key="1">
    <citation type="submission" date="2024-06" db="EMBL/GenBank/DDBJ databases">
        <title>The Natural Products Discovery Center: Release of the First 8490 Sequenced Strains for Exploring Actinobacteria Biosynthetic Diversity.</title>
        <authorList>
            <person name="Kalkreuter E."/>
            <person name="Kautsar S.A."/>
            <person name="Yang D."/>
            <person name="Bader C.D."/>
            <person name="Teijaro C.N."/>
            <person name="Fluegel L."/>
            <person name="Davis C.M."/>
            <person name="Simpson J.R."/>
            <person name="Lauterbach L."/>
            <person name="Steele A.D."/>
            <person name="Gui C."/>
            <person name="Meng S."/>
            <person name="Li G."/>
            <person name="Viehrig K."/>
            <person name="Ye F."/>
            <person name="Su P."/>
            <person name="Kiefer A.F."/>
            <person name="Nichols A."/>
            <person name="Cepeda A.J."/>
            <person name="Yan W."/>
            <person name="Fan B."/>
            <person name="Jiang Y."/>
            <person name="Adhikari A."/>
            <person name="Zheng C.-J."/>
            <person name="Schuster L."/>
            <person name="Cowan T.M."/>
            <person name="Smanski M.J."/>
            <person name="Chevrette M.G."/>
            <person name="De Carvalho L.P.S."/>
            <person name="Shen B."/>
        </authorList>
    </citation>
    <scope>NUCLEOTIDE SEQUENCE [LARGE SCALE GENOMIC DNA]</scope>
    <source>
        <strain evidence="3 4">NPDC038104</strain>
    </source>
</reference>
<gene>
    <name evidence="3" type="ORF">AB0E65_05605</name>
</gene>
<evidence type="ECO:0000256" key="2">
    <source>
        <dbReference type="SAM" id="Phobius"/>
    </source>
</evidence>
<name>A0ABV2YD94_9ACTN</name>
<feature type="transmembrane region" description="Helical" evidence="2">
    <location>
        <begin position="6"/>
        <end position="31"/>
    </location>
</feature>
<feature type="region of interest" description="Disordered" evidence="1">
    <location>
        <begin position="161"/>
        <end position="192"/>
    </location>
</feature>
<evidence type="ECO:0000313" key="3">
    <source>
        <dbReference type="EMBL" id="MEU3553700.1"/>
    </source>
</evidence>
<dbReference type="RefSeq" id="WP_108956336.1">
    <property type="nucleotide sequence ID" value="NZ_BEVZ01000008.1"/>
</dbReference>